<dbReference type="STRING" id="765913.ThidrDRAFT_3699"/>
<dbReference type="GO" id="GO:0043565">
    <property type="term" value="F:sequence-specific DNA binding"/>
    <property type="evidence" value="ECO:0007669"/>
    <property type="project" value="InterPro"/>
</dbReference>
<evidence type="ECO:0000313" key="2">
    <source>
        <dbReference type="Proteomes" id="UP000004200"/>
    </source>
</evidence>
<sequence>MADRRRTREQWQSIVEGWPKSGLTQAQYCAQQGISVTSFHRWREQVRQDADPGDQETRQGEGGSVRWVPVELHAIPEPVAGPALTLVLANGLRLEVGADFEPRTLRRVLAVLQEPLAA</sequence>
<comment type="caution">
    <text evidence="1">The sequence shown here is derived from an EMBL/GenBank/DDBJ whole genome shotgun (WGS) entry which is preliminary data.</text>
</comment>
<dbReference type="OrthoDB" id="5769209at2"/>
<keyword evidence="2" id="KW-1185">Reference proteome</keyword>
<dbReference type="RefSeq" id="WP_007042412.1">
    <property type="nucleotide sequence ID" value="NZ_AFWT01000035.1"/>
</dbReference>
<dbReference type="EMBL" id="AFWT01000035">
    <property type="protein sequence ID" value="EGV28549.1"/>
    <property type="molecule type" value="Genomic_DNA"/>
</dbReference>
<protein>
    <submittedName>
        <fullName evidence="1">Transposase</fullName>
    </submittedName>
</protein>
<reference evidence="1 2" key="1">
    <citation type="submission" date="2011-06" db="EMBL/GenBank/DDBJ databases">
        <title>The draft genome of Thiorhodococcus drewsii AZ1.</title>
        <authorList>
            <consortium name="US DOE Joint Genome Institute (JGI-PGF)"/>
            <person name="Lucas S."/>
            <person name="Han J."/>
            <person name="Lapidus A."/>
            <person name="Cheng J.-F."/>
            <person name="Goodwin L."/>
            <person name="Pitluck S."/>
            <person name="Peters L."/>
            <person name="Land M.L."/>
            <person name="Hauser L."/>
            <person name="Vogl K."/>
            <person name="Liu Z."/>
            <person name="Imhoff J."/>
            <person name="Thiel V."/>
            <person name="Frigaard N.-U."/>
            <person name="Bryant D.A."/>
            <person name="Woyke T.J."/>
        </authorList>
    </citation>
    <scope>NUCLEOTIDE SEQUENCE [LARGE SCALE GENOMIC DNA]</scope>
    <source>
        <strain evidence="1 2">AZ1</strain>
    </source>
</reference>
<dbReference type="AlphaFoldDB" id="G2E5Y6"/>
<name>G2E5Y6_9GAMM</name>
<dbReference type="InterPro" id="IPR010921">
    <property type="entry name" value="Trp_repressor/repl_initiator"/>
</dbReference>
<dbReference type="NCBIfam" id="NF047593">
    <property type="entry name" value="IS66_ISAeme5_TnpA"/>
    <property type="match status" value="1"/>
</dbReference>
<dbReference type="SUPFAM" id="SSF48295">
    <property type="entry name" value="TrpR-like"/>
    <property type="match status" value="1"/>
</dbReference>
<dbReference type="eggNOG" id="COG2963">
    <property type="taxonomic scope" value="Bacteria"/>
</dbReference>
<organism evidence="1 2">
    <name type="scientific">Thiorhodococcus drewsii AZ1</name>
    <dbReference type="NCBI Taxonomy" id="765913"/>
    <lineage>
        <taxon>Bacteria</taxon>
        <taxon>Pseudomonadati</taxon>
        <taxon>Pseudomonadota</taxon>
        <taxon>Gammaproteobacteria</taxon>
        <taxon>Chromatiales</taxon>
        <taxon>Chromatiaceae</taxon>
        <taxon>Thiorhodococcus</taxon>
    </lineage>
</organism>
<gene>
    <name evidence="1" type="ORF">ThidrDRAFT_3699</name>
</gene>
<accession>G2E5Y6</accession>
<evidence type="ECO:0000313" key="1">
    <source>
        <dbReference type="EMBL" id="EGV28549.1"/>
    </source>
</evidence>
<proteinExistence type="predicted"/>
<dbReference type="Proteomes" id="UP000004200">
    <property type="component" value="Unassembled WGS sequence"/>
</dbReference>